<evidence type="ECO:0000259" key="5">
    <source>
        <dbReference type="Pfam" id="PF00501"/>
    </source>
</evidence>
<dbReference type="PANTHER" id="PTHR43859:SF4">
    <property type="entry name" value="BUTANOATE--COA LIGASE AAE1-RELATED"/>
    <property type="match status" value="1"/>
</dbReference>
<gene>
    <name evidence="7" type="ordered locus">Sthe_2920</name>
</gene>
<reference evidence="7 8" key="2">
    <citation type="journal article" date="2010" name="Stand. Genomic Sci.">
        <title>Complete genome sequence of Desulfohalobium retbaense type strain (HR(100)).</title>
        <authorList>
            <person name="Spring S."/>
            <person name="Nolan M."/>
            <person name="Lapidus A."/>
            <person name="Glavina Del Rio T."/>
            <person name="Copeland A."/>
            <person name="Tice H."/>
            <person name="Cheng J.F."/>
            <person name="Lucas S."/>
            <person name="Land M."/>
            <person name="Chen F."/>
            <person name="Bruce D."/>
            <person name="Goodwin L."/>
            <person name="Pitluck S."/>
            <person name="Ivanova N."/>
            <person name="Mavromatis K."/>
            <person name="Mikhailova N."/>
            <person name="Pati A."/>
            <person name="Chen A."/>
            <person name="Palaniappan K."/>
            <person name="Hauser L."/>
            <person name="Chang Y.J."/>
            <person name="Jeffries C.D."/>
            <person name="Munk C."/>
            <person name="Kiss H."/>
            <person name="Chain P."/>
            <person name="Han C."/>
            <person name="Brettin T."/>
            <person name="Detter J.C."/>
            <person name="Schuler E."/>
            <person name="Goker M."/>
            <person name="Rohde M."/>
            <person name="Bristow J."/>
            <person name="Eisen J.A."/>
            <person name="Markowitz V."/>
            <person name="Hugenholtz P."/>
            <person name="Kyrpides N.C."/>
            <person name="Klenk H.P."/>
        </authorList>
    </citation>
    <scope>NUCLEOTIDE SEQUENCE [LARGE SCALE GENOMIC DNA]</scope>
    <source>
        <strain evidence="8">ATCC 49802 / DSM 20745 / S 6022</strain>
    </source>
</reference>
<evidence type="ECO:0000256" key="2">
    <source>
        <dbReference type="ARBA" id="ARBA00022598"/>
    </source>
</evidence>
<keyword evidence="8" id="KW-1185">Reference proteome</keyword>
<evidence type="ECO:0000259" key="6">
    <source>
        <dbReference type="Pfam" id="PF13193"/>
    </source>
</evidence>
<dbReference type="EMBL" id="CP001824">
    <property type="protein sequence ID" value="ACZ40327.1"/>
    <property type="molecule type" value="Genomic_DNA"/>
</dbReference>
<dbReference type="InterPro" id="IPR045851">
    <property type="entry name" value="AMP-bd_C_sf"/>
</dbReference>
<dbReference type="Gene3D" id="3.40.50.12780">
    <property type="entry name" value="N-terminal domain of ligase-like"/>
    <property type="match status" value="1"/>
</dbReference>
<dbReference type="HOGENOM" id="CLU_000022_59_5_0"/>
<keyword evidence="2 7" id="KW-0436">Ligase</keyword>
<comment type="similarity">
    <text evidence="1">Belongs to the ATP-dependent AMP-binding enzyme family.</text>
</comment>
<dbReference type="SUPFAM" id="SSF56801">
    <property type="entry name" value="Acetyl-CoA synthetase-like"/>
    <property type="match status" value="1"/>
</dbReference>
<keyword evidence="3" id="KW-0276">Fatty acid metabolism</keyword>
<accession>D1C934</accession>
<dbReference type="InterPro" id="IPR000873">
    <property type="entry name" value="AMP-dep_synth/lig_dom"/>
</dbReference>
<dbReference type="Proteomes" id="UP000002027">
    <property type="component" value="Chromosome 2"/>
</dbReference>
<evidence type="ECO:0000256" key="1">
    <source>
        <dbReference type="ARBA" id="ARBA00006432"/>
    </source>
</evidence>
<keyword evidence="4" id="KW-0443">Lipid metabolism</keyword>
<protein>
    <submittedName>
        <fullName evidence="7">AMP-dependent synthetase and ligase</fullName>
    </submittedName>
</protein>
<feature type="domain" description="AMP-binding enzyme C-terminal" evidence="6">
    <location>
        <begin position="450"/>
        <end position="524"/>
    </location>
</feature>
<name>D1C934_SPHTD</name>
<dbReference type="GO" id="GO:0006631">
    <property type="term" value="P:fatty acid metabolic process"/>
    <property type="evidence" value="ECO:0007669"/>
    <property type="project" value="UniProtKB-KW"/>
</dbReference>
<dbReference type="PANTHER" id="PTHR43859">
    <property type="entry name" value="ACYL-ACTIVATING ENZYME"/>
    <property type="match status" value="1"/>
</dbReference>
<sequence>MTVDGLMMNYPLVLPAIMRRAEALYGDKEIVSRLPDKSYHRYTYADMIRRAKQLAVALQRLGIQPGDRVATLAWNHYQHLEAYFGIPAFGGVLHTLNLRLPPQDLIYVANHAEDRVILVDESLLPLFQKIRPQLNVEHVVVISNEGNEHEGTIGYEQLLASADPSEYREPNLDENQAAAMCYTSGTTGRPKGVVYSHRAIVMHCFGCLFPDAISLRETDVVTPVVPMFHVNAWGLPFTCTMVGAKQVFPGPHLDPVSLAELFQAERVTVTAGVPTIWLGLLQLLDSNPGAYDLSSMRAMLIGGQAAPEGMIRGFRERHNLHVVHGWGMTETTPVGTLAYVPSQALDAPMDEQYYYLTKQGRPLPLIEIRARGEHGLVPWDGKTMGELEIRGPWVARAYYNDPEGDTQFTEDGWFRTGDIVTIDPLGYVQITDRVKDVIKSGGEWISSVALENALMAHPAVAEAAVVAVPHPKWLERPAAVVVLKEGQTATEEELRAHLADQFPKWWLPDYIVFGTEIPRTSTGKFLKSALREQLREQLRDQLAAAEAEQT</sequence>
<organism evidence="7 8">
    <name type="scientific">Sphaerobacter thermophilus (strain ATCC 49802 / DSM 20745 / KCCM 41009 / NCIMB 13125 / S 6022)</name>
    <dbReference type="NCBI Taxonomy" id="479434"/>
    <lineage>
        <taxon>Bacteria</taxon>
        <taxon>Pseudomonadati</taxon>
        <taxon>Thermomicrobiota</taxon>
        <taxon>Thermomicrobia</taxon>
        <taxon>Sphaerobacterales</taxon>
        <taxon>Sphaerobacterineae</taxon>
        <taxon>Sphaerobacteraceae</taxon>
        <taxon>Sphaerobacter</taxon>
    </lineage>
</organism>
<dbReference type="CDD" id="cd12119">
    <property type="entry name" value="ttLC_FACS_AlkK_like"/>
    <property type="match status" value="1"/>
</dbReference>
<dbReference type="Pfam" id="PF00501">
    <property type="entry name" value="AMP-binding"/>
    <property type="match status" value="1"/>
</dbReference>
<dbReference type="RefSeq" id="WP_012873363.1">
    <property type="nucleotide sequence ID" value="NC_013524.1"/>
</dbReference>
<dbReference type="STRING" id="479434.Sthe_2920"/>
<dbReference type="InterPro" id="IPR020845">
    <property type="entry name" value="AMP-binding_CS"/>
</dbReference>
<dbReference type="FunFam" id="3.30.300.30:FF:000008">
    <property type="entry name" value="2,3-dihydroxybenzoate-AMP ligase"/>
    <property type="match status" value="1"/>
</dbReference>
<dbReference type="KEGG" id="sti:Sthe_2920"/>
<dbReference type="PROSITE" id="PS00455">
    <property type="entry name" value="AMP_BINDING"/>
    <property type="match status" value="1"/>
</dbReference>
<dbReference type="Pfam" id="PF13193">
    <property type="entry name" value="AMP-binding_C"/>
    <property type="match status" value="1"/>
</dbReference>
<feature type="domain" description="AMP-dependent synthetase/ligase" evidence="5">
    <location>
        <begin position="22"/>
        <end position="399"/>
    </location>
</feature>
<proteinExistence type="inferred from homology"/>
<reference evidence="8" key="1">
    <citation type="submission" date="2009-11" db="EMBL/GenBank/DDBJ databases">
        <title>The complete chromosome 2 of Sphaerobacter thermophilus DSM 20745.</title>
        <authorList>
            <person name="Lucas S."/>
            <person name="Copeland A."/>
            <person name="Lapidus A."/>
            <person name="Glavina del Rio T."/>
            <person name="Dalin E."/>
            <person name="Tice H."/>
            <person name="Bruce D."/>
            <person name="Goodwin L."/>
            <person name="Pitluck S."/>
            <person name="Kyrpides N."/>
            <person name="Mavromatis K."/>
            <person name="Ivanova N."/>
            <person name="Mikhailova N."/>
            <person name="LaButti K.M."/>
            <person name="Clum A."/>
            <person name="Sun H.I."/>
            <person name="Brettin T."/>
            <person name="Detter J.C."/>
            <person name="Han C."/>
            <person name="Larimer F."/>
            <person name="Land M."/>
            <person name="Hauser L."/>
            <person name="Markowitz V."/>
            <person name="Cheng J.F."/>
            <person name="Hugenholtz P."/>
            <person name="Woyke T."/>
            <person name="Wu D."/>
            <person name="Steenblock K."/>
            <person name="Schneider S."/>
            <person name="Pukall R."/>
            <person name="Goeker M."/>
            <person name="Klenk H.P."/>
            <person name="Eisen J.A."/>
        </authorList>
    </citation>
    <scope>NUCLEOTIDE SEQUENCE [LARGE SCALE GENOMIC DNA]</scope>
    <source>
        <strain evidence="8">ATCC 49802 / DSM 20745 / S 6022</strain>
    </source>
</reference>
<evidence type="ECO:0000313" key="7">
    <source>
        <dbReference type="EMBL" id="ACZ40327.1"/>
    </source>
</evidence>
<dbReference type="NCBIfam" id="NF004837">
    <property type="entry name" value="PRK06187.1"/>
    <property type="match status" value="1"/>
</dbReference>
<evidence type="ECO:0000256" key="3">
    <source>
        <dbReference type="ARBA" id="ARBA00022832"/>
    </source>
</evidence>
<dbReference type="GO" id="GO:0016874">
    <property type="term" value="F:ligase activity"/>
    <property type="evidence" value="ECO:0007669"/>
    <property type="project" value="UniProtKB-KW"/>
</dbReference>
<evidence type="ECO:0000256" key="4">
    <source>
        <dbReference type="ARBA" id="ARBA00023098"/>
    </source>
</evidence>
<dbReference type="InterPro" id="IPR025110">
    <property type="entry name" value="AMP-bd_C"/>
</dbReference>
<dbReference type="InParanoid" id="D1C934"/>
<dbReference type="eggNOG" id="COG0318">
    <property type="taxonomic scope" value="Bacteria"/>
</dbReference>
<dbReference type="AlphaFoldDB" id="D1C934"/>
<dbReference type="InterPro" id="IPR042099">
    <property type="entry name" value="ANL_N_sf"/>
</dbReference>
<evidence type="ECO:0000313" key="8">
    <source>
        <dbReference type="Proteomes" id="UP000002027"/>
    </source>
</evidence>
<dbReference type="Gene3D" id="3.30.300.30">
    <property type="match status" value="1"/>
</dbReference>